<accession>A0ABX2QDK8</accession>
<dbReference type="InterPro" id="IPR000182">
    <property type="entry name" value="GNAT_dom"/>
</dbReference>
<evidence type="ECO:0000259" key="1">
    <source>
        <dbReference type="PROSITE" id="PS51186"/>
    </source>
</evidence>
<sequence>MIRHAAASDRERCALLLKQSHIAAGFPWPFSGAHAHALFLHHLDSPDACCFVLDVGGVAQGILMAVAFDHPFGSGRWAKETVWFVAEAHRGRGAVRMLDAYEAWARDQGCVVIGMASLASNDVSALYERRGYAPAETHFLKFL</sequence>
<gene>
    <name evidence="2" type="ORF">HV823_04175</name>
</gene>
<evidence type="ECO:0000313" key="3">
    <source>
        <dbReference type="Proteomes" id="UP000659172"/>
    </source>
</evidence>
<name>A0ABX2QDK8_9HYPH</name>
<reference evidence="2 3" key="1">
    <citation type="submission" date="2020-06" db="EMBL/GenBank/DDBJ databases">
        <title>Rhizobium sp.nov. isolated from the tomato plant.</title>
        <authorList>
            <person name="Thin K.K."/>
            <person name="Zhang X."/>
            <person name="He S."/>
        </authorList>
    </citation>
    <scope>NUCLEOTIDE SEQUENCE [LARGE SCALE GENOMIC DNA]</scope>
    <source>
        <strain evidence="2 3">DBTS2</strain>
    </source>
</reference>
<dbReference type="SUPFAM" id="SSF55729">
    <property type="entry name" value="Acyl-CoA N-acyltransferases (Nat)"/>
    <property type="match status" value="1"/>
</dbReference>
<protein>
    <submittedName>
        <fullName evidence="2">GNAT family N-acetyltransferase</fullName>
    </submittedName>
</protein>
<proteinExistence type="predicted"/>
<dbReference type="RefSeq" id="WP_176948470.1">
    <property type="nucleotide sequence ID" value="NZ_JABXYK010000002.1"/>
</dbReference>
<dbReference type="PROSITE" id="PS51186">
    <property type="entry name" value="GNAT"/>
    <property type="match status" value="1"/>
</dbReference>
<organism evidence="2 3">
    <name type="scientific">Mycoplana rhizolycopersici</name>
    <dbReference type="NCBI Taxonomy" id="2746702"/>
    <lineage>
        <taxon>Bacteria</taxon>
        <taxon>Pseudomonadati</taxon>
        <taxon>Pseudomonadota</taxon>
        <taxon>Alphaproteobacteria</taxon>
        <taxon>Hyphomicrobiales</taxon>
        <taxon>Rhizobiaceae</taxon>
        <taxon>Mycoplana</taxon>
    </lineage>
</organism>
<feature type="domain" description="N-acetyltransferase" evidence="1">
    <location>
        <begin position="1"/>
        <end position="143"/>
    </location>
</feature>
<dbReference type="CDD" id="cd04301">
    <property type="entry name" value="NAT_SF"/>
    <property type="match status" value="1"/>
</dbReference>
<keyword evidence="3" id="KW-1185">Reference proteome</keyword>
<dbReference type="Proteomes" id="UP000659172">
    <property type="component" value="Unassembled WGS sequence"/>
</dbReference>
<dbReference type="InterPro" id="IPR016181">
    <property type="entry name" value="Acyl_CoA_acyltransferase"/>
</dbReference>
<evidence type="ECO:0000313" key="2">
    <source>
        <dbReference type="EMBL" id="NVP54451.1"/>
    </source>
</evidence>
<dbReference type="Gene3D" id="3.40.630.30">
    <property type="match status" value="1"/>
</dbReference>
<comment type="caution">
    <text evidence="2">The sequence shown here is derived from an EMBL/GenBank/DDBJ whole genome shotgun (WGS) entry which is preliminary data.</text>
</comment>
<dbReference type="EMBL" id="JABXYK010000002">
    <property type="protein sequence ID" value="NVP54451.1"/>
    <property type="molecule type" value="Genomic_DNA"/>
</dbReference>
<dbReference type="Pfam" id="PF00583">
    <property type="entry name" value="Acetyltransf_1"/>
    <property type="match status" value="1"/>
</dbReference>